<feature type="compositionally biased region" description="Basic and acidic residues" evidence="1">
    <location>
        <begin position="124"/>
        <end position="134"/>
    </location>
</feature>
<feature type="compositionally biased region" description="Polar residues" evidence="1">
    <location>
        <begin position="39"/>
        <end position="52"/>
    </location>
</feature>
<sequence length="143" mass="15199">DLPDTFGFDKYSLIVHKEFAIDLPRPDGTGTTEAPAVPETNSADITGPPEQQNTTALDMLALAASQPSHPDSNTNATIPTSHDQSSTCSADDTAATTPEAPHFPDSSNDIITTPNKPSRMSLRIRKELSYHEPTKGGGASRPK</sequence>
<evidence type="ECO:0000256" key="1">
    <source>
        <dbReference type="SAM" id="MobiDB-lite"/>
    </source>
</evidence>
<feature type="non-terminal residue" evidence="2">
    <location>
        <position position="1"/>
    </location>
</feature>
<reference evidence="2" key="1">
    <citation type="journal article" date="2023" name="Mol. Phylogenet. Evol.">
        <title>Genome-scale phylogeny and comparative genomics of the fungal order Sordariales.</title>
        <authorList>
            <person name="Hensen N."/>
            <person name="Bonometti L."/>
            <person name="Westerberg I."/>
            <person name="Brannstrom I.O."/>
            <person name="Guillou S."/>
            <person name="Cros-Aarteil S."/>
            <person name="Calhoun S."/>
            <person name="Haridas S."/>
            <person name="Kuo A."/>
            <person name="Mondo S."/>
            <person name="Pangilinan J."/>
            <person name="Riley R."/>
            <person name="LaButti K."/>
            <person name="Andreopoulos B."/>
            <person name="Lipzen A."/>
            <person name="Chen C."/>
            <person name="Yan M."/>
            <person name="Daum C."/>
            <person name="Ng V."/>
            <person name="Clum A."/>
            <person name="Steindorff A."/>
            <person name="Ohm R.A."/>
            <person name="Martin F."/>
            <person name="Silar P."/>
            <person name="Natvig D.O."/>
            <person name="Lalanne C."/>
            <person name="Gautier V."/>
            <person name="Ament-Velasquez S.L."/>
            <person name="Kruys A."/>
            <person name="Hutchinson M.I."/>
            <person name="Powell A.J."/>
            <person name="Barry K."/>
            <person name="Miller A.N."/>
            <person name="Grigoriev I.V."/>
            <person name="Debuchy R."/>
            <person name="Gladieux P."/>
            <person name="Hiltunen Thoren M."/>
            <person name="Johannesson H."/>
        </authorList>
    </citation>
    <scope>NUCLEOTIDE SEQUENCE</scope>
    <source>
        <strain evidence="2">CBS 958.72</strain>
    </source>
</reference>
<feature type="region of interest" description="Disordered" evidence="1">
    <location>
        <begin position="21"/>
        <end position="52"/>
    </location>
</feature>
<evidence type="ECO:0000313" key="2">
    <source>
        <dbReference type="EMBL" id="KAK3371651.1"/>
    </source>
</evidence>
<dbReference type="AlphaFoldDB" id="A0AAE0N5P2"/>
<feature type="compositionally biased region" description="Polar residues" evidence="1">
    <location>
        <begin position="65"/>
        <end position="82"/>
    </location>
</feature>
<accession>A0AAE0N5P2</accession>
<evidence type="ECO:0000313" key="3">
    <source>
        <dbReference type="Proteomes" id="UP001287356"/>
    </source>
</evidence>
<dbReference type="EMBL" id="JAULSN010000005">
    <property type="protein sequence ID" value="KAK3371651.1"/>
    <property type="molecule type" value="Genomic_DNA"/>
</dbReference>
<protein>
    <submittedName>
        <fullName evidence="2">Uncharacterized protein</fullName>
    </submittedName>
</protein>
<feature type="region of interest" description="Disordered" evidence="1">
    <location>
        <begin position="64"/>
        <end position="143"/>
    </location>
</feature>
<proteinExistence type="predicted"/>
<name>A0AAE0N5P2_9PEZI</name>
<feature type="compositionally biased region" description="Polar residues" evidence="1">
    <location>
        <begin position="105"/>
        <end position="118"/>
    </location>
</feature>
<keyword evidence="3" id="KW-1185">Reference proteome</keyword>
<feature type="compositionally biased region" description="Low complexity" evidence="1">
    <location>
        <begin position="83"/>
        <end position="97"/>
    </location>
</feature>
<comment type="caution">
    <text evidence="2">The sequence shown here is derived from an EMBL/GenBank/DDBJ whole genome shotgun (WGS) entry which is preliminary data.</text>
</comment>
<dbReference type="Proteomes" id="UP001287356">
    <property type="component" value="Unassembled WGS sequence"/>
</dbReference>
<reference evidence="2" key="2">
    <citation type="submission" date="2023-06" db="EMBL/GenBank/DDBJ databases">
        <authorList>
            <consortium name="Lawrence Berkeley National Laboratory"/>
            <person name="Haridas S."/>
            <person name="Hensen N."/>
            <person name="Bonometti L."/>
            <person name="Westerberg I."/>
            <person name="Brannstrom I.O."/>
            <person name="Guillou S."/>
            <person name="Cros-Aarteil S."/>
            <person name="Calhoun S."/>
            <person name="Kuo A."/>
            <person name="Mondo S."/>
            <person name="Pangilinan J."/>
            <person name="Riley R."/>
            <person name="Labutti K."/>
            <person name="Andreopoulos B."/>
            <person name="Lipzen A."/>
            <person name="Chen C."/>
            <person name="Yanf M."/>
            <person name="Daum C."/>
            <person name="Ng V."/>
            <person name="Clum A."/>
            <person name="Steindorff A."/>
            <person name="Ohm R."/>
            <person name="Martin F."/>
            <person name="Silar P."/>
            <person name="Natvig D."/>
            <person name="Lalanne C."/>
            <person name="Gautier V."/>
            <person name="Ament-Velasquez S.L."/>
            <person name="Kruys A."/>
            <person name="Hutchinson M.I."/>
            <person name="Powell A.J."/>
            <person name="Barry K."/>
            <person name="Miller A.N."/>
            <person name="Grigoriev I.V."/>
            <person name="Debuchy R."/>
            <person name="Gladieux P."/>
            <person name="Thoren M.H."/>
            <person name="Johannesson H."/>
        </authorList>
    </citation>
    <scope>NUCLEOTIDE SEQUENCE</scope>
    <source>
        <strain evidence="2">CBS 958.72</strain>
    </source>
</reference>
<gene>
    <name evidence="2" type="ORF">B0T24DRAFT_532039</name>
</gene>
<organism evidence="2 3">
    <name type="scientific">Lasiosphaeria ovina</name>
    <dbReference type="NCBI Taxonomy" id="92902"/>
    <lineage>
        <taxon>Eukaryota</taxon>
        <taxon>Fungi</taxon>
        <taxon>Dikarya</taxon>
        <taxon>Ascomycota</taxon>
        <taxon>Pezizomycotina</taxon>
        <taxon>Sordariomycetes</taxon>
        <taxon>Sordariomycetidae</taxon>
        <taxon>Sordariales</taxon>
        <taxon>Lasiosphaeriaceae</taxon>
        <taxon>Lasiosphaeria</taxon>
    </lineage>
</organism>